<accession>A0A840RFC2</accession>
<dbReference type="InterPro" id="IPR050794">
    <property type="entry name" value="CPA2_transporter"/>
</dbReference>
<feature type="transmembrane region" description="Helical" evidence="7">
    <location>
        <begin position="140"/>
        <end position="162"/>
    </location>
</feature>
<keyword evidence="5" id="KW-0406">Ion transport</keyword>
<feature type="transmembrane region" description="Helical" evidence="7">
    <location>
        <begin position="315"/>
        <end position="335"/>
    </location>
</feature>
<feature type="transmembrane region" description="Helical" evidence="7">
    <location>
        <begin position="72"/>
        <end position="92"/>
    </location>
</feature>
<dbReference type="InterPro" id="IPR038770">
    <property type="entry name" value="Na+/solute_symporter_sf"/>
</dbReference>
<dbReference type="AlphaFoldDB" id="A0A840RFC2"/>
<keyword evidence="2" id="KW-0813">Transport</keyword>
<reference evidence="9 10" key="1">
    <citation type="submission" date="2020-08" db="EMBL/GenBank/DDBJ databases">
        <title>Genomic Encyclopedia of Type Strains, Phase IV (KMG-IV): sequencing the most valuable type-strain genomes for metagenomic binning, comparative biology and taxonomic classification.</title>
        <authorList>
            <person name="Goeker M."/>
        </authorList>
    </citation>
    <scope>NUCLEOTIDE SEQUENCE [LARGE SCALE GENOMIC DNA]</scope>
    <source>
        <strain evidence="9 10">DSM 18233</strain>
    </source>
</reference>
<keyword evidence="6 7" id="KW-0472">Membrane</keyword>
<dbReference type="Proteomes" id="UP000543030">
    <property type="component" value="Unassembled WGS sequence"/>
</dbReference>
<proteinExistence type="predicted"/>
<feature type="transmembrane region" description="Helical" evidence="7">
    <location>
        <begin position="174"/>
        <end position="197"/>
    </location>
</feature>
<dbReference type="RefSeq" id="WP_184100001.1">
    <property type="nucleotide sequence ID" value="NZ_JACHHN010000003.1"/>
</dbReference>
<keyword evidence="4 7" id="KW-1133">Transmembrane helix</keyword>
<feature type="transmembrane region" description="Helical" evidence="7">
    <location>
        <begin position="104"/>
        <end position="128"/>
    </location>
</feature>
<evidence type="ECO:0000313" key="9">
    <source>
        <dbReference type="EMBL" id="MBB5191274.1"/>
    </source>
</evidence>
<comment type="subcellular location">
    <subcellularLocation>
        <location evidence="1">Membrane</location>
        <topology evidence="1">Multi-pass membrane protein</topology>
    </subcellularLocation>
</comment>
<name>A0A840RFC2_9NEIS</name>
<organism evidence="9 10">
    <name type="scientific">Silvimonas terrae</name>
    <dbReference type="NCBI Taxonomy" id="300266"/>
    <lineage>
        <taxon>Bacteria</taxon>
        <taxon>Pseudomonadati</taxon>
        <taxon>Pseudomonadota</taxon>
        <taxon>Betaproteobacteria</taxon>
        <taxon>Neisseriales</taxon>
        <taxon>Chitinibacteraceae</taxon>
        <taxon>Silvimonas</taxon>
    </lineage>
</organism>
<dbReference type="GO" id="GO:0016020">
    <property type="term" value="C:membrane"/>
    <property type="evidence" value="ECO:0007669"/>
    <property type="project" value="UniProtKB-SubCell"/>
</dbReference>
<dbReference type="GO" id="GO:0015297">
    <property type="term" value="F:antiporter activity"/>
    <property type="evidence" value="ECO:0007669"/>
    <property type="project" value="InterPro"/>
</dbReference>
<feature type="transmembrane region" description="Helical" evidence="7">
    <location>
        <begin position="203"/>
        <end position="222"/>
    </location>
</feature>
<dbReference type="PANTHER" id="PTHR32468">
    <property type="entry name" value="CATION/H + ANTIPORTER"/>
    <property type="match status" value="1"/>
</dbReference>
<gene>
    <name evidence="9" type="ORF">HNQ50_001997</name>
</gene>
<evidence type="ECO:0000313" key="10">
    <source>
        <dbReference type="Proteomes" id="UP000543030"/>
    </source>
</evidence>
<feature type="transmembrane region" description="Helical" evidence="7">
    <location>
        <begin position="379"/>
        <end position="403"/>
    </location>
</feature>
<sequence>MPIDSGGPAMFLILPLQIIVVIAACLAAGWLARRCGQPRVVGEMAAGLLLGPSVFGALLPAVSGWLFPPHGLAALGWISQIAIAVFMFSLGLEQESAVLRRQKWTVLAVSLGGIALPFALGCLVGQWLYPQYAQGQVPQLSFVLFTGTALSMTALPVLARILREKDLLGTQAGAIAMAAAVLSDVCMWVLLAAVLIFCKPGAGQLPTILLGLSWVVFMLWLVRPALARVVQWRPTLPVYLVLAVALLLGCSWLADHLGLHMLLGAFLAGLVMPRHAELARRTLRLSARPMIWALPLFFAYTGLRTHLQLGGVADVMLIGSVIVSACIGKAGGAYLGARLTGTQHDTAALIAVLMNARGLMELVILNIGMDLGLLTPPVFAALVLMAFVTTLMTGPLVNFLHLLSRRKLQDGLQY</sequence>
<evidence type="ECO:0000256" key="6">
    <source>
        <dbReference type="ARBA" id="ARBA00023136"/>
    </source>
</evidence>
<evidence type="ECO:0000256" key="3">
    <source>
        <dbReference type="ARBA" id="ARBA00022692"/>
    </source>
</evidence>
<dbReference type="Pfam" id="PF00999">
    <property type="entry name" value="Na_H_Exchanger"/>
    <property type="match status" value="1"/>
</dbReference>
<dbReference type="InterPro" id="IPR006153">
    <property type="entry name" value="Cation/H_exchanger_TM"/>
</dbReference>
<keyword evidence="3 7" id="KW-0812">Transmembrane</keyword>
<feature type="transmembrane region" description="Helical" evidence="7">
    <location>
        <begin position="44"/>
        <end position="66"/>
    </location>
</feature>
<feature type="domain" description="Cation/H+ exchanger transmembrane" evidence="8">
    <location>
        <begin position="25"/>
        <end position="398"/>
    </location>
</feature>
<feature type="transmembrane region" description="Helical" evidence="7">
    <location>
        <begin position="285"/>
        <end position="303"/>
    </location>
</feature>
<feature type="transmembrane region" description="Helical" evidence="7">
    <location>
        <begin position="260"/>
        <end position="276"/>
    </location>
</feature>
<keyword evidence="10" id="KW-1185">Reference proteome</keyword>
<evidence type="ECO:0000256" key="5">
    <source>
        <dbReference type="ARBA" id="ARBA00023065"/>
    </source>
</evidence>
<evidence type="ECO:0000256" key="4">
    <source>
        <dbReference type="ARBA" id="ARBA00022989"/>
    </source>
</evidence>
<evidence type="ECO:0000256" key="7">
    <source>
        <dbReference type="SAM" id="Phobius"/>
    </source>
</evidence>
<dbReference type="Gene3D" id="1.20.1530.20">
    <property type="match status" value="1"/>
</dbReference>
<evidence type="ECO:0000256" key="1">
    <source>
        <dbReference type="ARBA" id="ARBA00004141"/>
    </source>
</evidence>
<protein>
    <submittedName>
        <fullName evidence="9">Kef-type K+ transport system membrane component KefB</fullName>
    </submittedName>
</protein>
<evidence type="ECO:0000256" key="2">
    <source>
        <dbReference type="ARBA" id="ARBA00022448"/>
    </source>
</evidence>
<feature type="transmembrane region" description="Helical" evidence="7">
    <location>
        <begin position="234"/>
        <end position="254"/>
    </location>
</feature>
<feature type="transmembrane region" description="Helical" evidence="7">
    <location>
        <begin position="12"/>
        <end position="32"/>
    </location>
</feature>
<dbReference type="PANTHER" id="PTHR32468:SF0">
    <property type="entry name" value="K(+)_H(+) ANTIPORTER 1"/>
    <property type="match status" value="1"/>
</dbReference>
<evidence type="ECO:0000259" key="8">
    <source>
        <dbReference type="Pfam" id="PF00999"/>
    </source>
</evidence>
<comment type="caution">
    <text evidence="9">The sequence shown here is derived from an EMBL/GenBank/DDBJ whole genome shotgun (WGS) entry which is preliminary data.</text>
</comment>
<dbReference type="EMBL" id="JACHHN010000003">
    <property type="protein sequence ID" value="MBB5191274.1"/>
    <property type="molecule type" value="Genomic_DNA"/>
</dbReference>
<dbReference type="GO" id="GO:1902600">
    <property type="term" value="P:proton transmembrane transport"/>
    <property type="evidence" value="ECO:0007669"/>
    <property type="project" value="InterPro"/>
</dbReference>
<feature type="transmembrane region" description="Helical" evidence="7">
    <location>
        <begin position="347"/>
        <end position="367"/>
    </location>
</feature>